<evidence type="ECO:0000256" key="3">
    <source>
        <dbReference type="ARBA" id="ARBA00022530"/>
    </source>
</evidence>
<feature type="domain" description="EMI" evidence="7">
    <location>
        <begin position="1"/>
        <end position="61"/>
    </location>
</feature>
<evidence type="ECO:0000256" key="2">
    <source>
        <dbReference type="ARBA" id="ARBA00022525"/>
    </source>
</evidence>
<organism evidence="8 9">
    <name type="scientific">Cyclopterus lumpus</name>
    <name type="common">Lumpsucker</name>
    <dbReference type="NCBI Taxonomy" id="8103"/>
    <lineage>
        <taxon>Eukaryota</taxon>
        <taxon>Metazoa</taxon>
        <taxon>Chordata</taxon>
        <taxon>Craniata</taxon>
        <taxon>Vertebrata</taxon>
        <taxon>Euteleostomi</taxon>
        <taxon>Actinopterygii</taxon>
        <taxon>Neopterygii</taxon>
        <taxon>Teleostei</taxon>
        <taxon>Neoteleostei</taxon>
        <taxon>Acanthomorphata</taxon>
        <taxon>Eupercaria</taxon>
        <taxon>Perciformes</taxon>
        <taxon>Cottioidei</taxon>
        <taxon>Cottales</taxon>
        <taxon>Cyclopteridae</taxon>
        <taxon>Cyclopterus</taxon>
    </lineage>
</organism>
<reference evidence="8" key="2">
    <citation type="submission" date="2025-09" db="UniProtKB">
        <authorList>
            <consortium name="Ensembl"/>
        </authorList>
    </citation>
    <scope>IDENTIFICATION</scope>
</reference>
<name>A0A8C2XP06_CYCLU</name>
<keyword evidence="9" id="KW-1185">Reference proteome</keyword>
<dbReference type="GO" id="GO:0005576">
    <property type="term" value="C:extracellular region"/>
    <property type="evidence" value="ECO:0007669"/>
    <property type="project" value="UniProtKB-SubCell"/>
</dbReference>
<dbReference type="Ensembl" id="ENSCLMT00005021340.1">
    <property type="protein sequence ID" value="ENSCLMP00005020302.1"/>
    <property type="gene ID" value="ENSCLMG00005010141.1"/>
</dbReference>
<keyword evidence="4" id="KW-0732">Signal</keyword>
<evidence type="ECO:0000256" key="4">
    <source>
        <dbReference type="ARBA" id="ARBA00022729"/>
    </source>
</evidence>
<protein>
    <submittedName>
        <fullName evidence="8">Elastin microfibril interfacer 3</fullName>
    </submittedName>
</protein>
<sequence>MQDGVATFVKAEYTTKCVWGQKCPVVMYRTFYKPKYKVGLKQVTELEWRCCPGYSGENCYDGPTSLPDAMAPPFRGPGGGVVPPHRPAPEPSLNPNVCSCNTGNKFGVSGVTGERLDRMEEDLRRLTHGLDTLNGAVAGLEERLRATLREDAGKFLASLLPNPARVSDSAVGFGVIPDGTPDGLEGGESFAGFGDLVGRVTEVKDELRAKVGTLLNAPLPPLQGMVLGHDGQLKRLLDGARGRPLPQPGSPPHLEEVLDARLAGVRAEILDGFERRLTGLESHCDEKMGAVQSQCRREHLDGREQMQQSLDGRETGIREELGSLQAQIQGLTLTESCCGQVGDTPGAEGLEDQLDILSSTLIETRLVDIEGRLNATEGGVDGAAGLPGGLDGFKTLLEDKLKTLEERVLVAVEELSNATAPALLEGQVLTDLELLCTSSCSASAPPAGGVGVPGAEEEECEATGRKVTDRLDSHSNQLDRLNSTLQNMLFHIAREDSEGIVQGEITLLKVNINSVNRTLKGLKDSIRFMASEVGHANASWEQREHQIINQVQGITRLVGHQASLLGAGERRLAQLKGELVALKRRLAGELRGCRSTAMEVQREVKDVDSRVSSVEGQCGSLGELAEHLERIRAELERHSDSYLAEVNGTRAAHSEALKGDLTEETRVGFSLGLK</sequence>
<dbReference type="InterPro" id="IPR050392">
    <property type="entry name" value="Collagen/C1q_domain"/>
</dbReference>
<dbReference type="InterPro" id="IPR011489">
    <property type="entry name" value="EMI_domain"/>
</dbReference>
<evidence type="ECO:0000256" key="1">
    <source>
        <dbReference type="ARBA" id="ARBA00004498"/>
    </source>
</evidence>
<evidence type="ECO:0000256" key="5">
    <source>
        <dbReference type="ARBA" id="ARBA00023157"/>
    </source>
</evidence>
<evidence type="ECO:0000313" key="8">
    <source>
        <dbReference type="Ensembl" id="ENSCLMP00005020302.1"/>
    </source>
</evidence>
<proteinExistence type="predicted"/>
<dbReference type="GeneTree" id="ENSGT01030000234633"/>
<keyword evidence="3" id="KW-0272">Extracellular matrix</keyword>
<feature type="coiled-coil region" evidence="6">
    <location>
        <begin position="116"/>
        <end position="150"/>
    </location>
</feature>
<reference evidence="8" key="1">
    <citation type="submission" date="2025-08" db="UniProtKB">
        <authorList>
            <consortium name="Ensembl"/>
        </authorList>
    </citation>
    <scope>IDENTIFICATION</scope>
</reference>
<dbReference type="Pfam" id="PF07546">
    <property type="entry name" value="EMI"/>
    <property type="match status" value="1"/>
</dbReference>
<dbReference type="PROSITE" id="PS51041">
    <property type="entry name" value="EMI"/>
    <property type="match status" value="1"/>
</dbReference>
<accession>A0A8C2XP06</accession>
<keyword evidence="6" id="KW-0175">Coiled coil</keyword>
<evidence type="ECO:0000259" key="7">
    <source>
        <dbReference type="PROSITE" id="PS51041"/>
    </source>
</evidence>
<evidence type="ECO:0000256" key="6">
    <source>
        <dbReference type="SAM" id="Coils"/>
    </source>
</evidence>
<dbReference type="PANTHER" id="PTHR15427">
    <property type="entry name" value="EMILIN ELASTIN MICROFIBRIL INTERFACE-LOCATED PROTEIN ELASTIN MICROFIBRIL INTERFACER"/>
    <property type="match status" value="1"/>
</dbReference>
<dbReference type="PANTHER" id="PTHR15427:SF2">
    <property type="entry name" value="EMILIN-3"/>
    <property type="match status" value="1"/>
</dbReference>
<comment type="subcellular location">
    <subcellularLocation>
        <location evidence="1">Secreted</location>
        <location evidence="1">Extracellular space</location>
        <location evidence="1">Extracellular matrix</location>
    </subcellularLocation>
</comment>
<keyword evidence="5" id="KW-1015">Disulfide bond</keyword>
<evidence type="ECO:0000313" key="9">
    <source>
        <dbReference type="Proteomes" id="UP000694565"/>
    </source>
</evidence>
<dbReference type="AlphaFoldDB" id="A0A8C2XP06"/>
<dbReference type="Proteomes" id="UP000694565">
    <property type="component" value="Unplaced"/>
</dbReference>
<dbReference type="GO" id="GO:0031012">
    <property type="term" value="C:extracellular matrix"/>
    <property type="evidence" value="ECO:0007669"/>
    <property type="project" value="TreeGrafter"/>
</dbReference>
<keyword evidence="2" id="KW-0964">Secreted</keyword>